<sequence>MEFRGRGRGGQQRGGDGGGEGLDQEEVAEDIYKGMGPDEAKPEQAEDWEHTEYNADDDMDQGEEDSLQRDADDPGQRKELGLEGEAEEGVDSAANEALMKLLGEE</sequence>
<feature type="region of interest" description="Disordered" evidence="1">
    <location>
        <begin position="1"/>
        <end position="93"/>
    </location>
</feature>
<comment type="caution">
    <text evidence="2">The sequence shown here is derived from an EMBL/GenBank/DDBJ whole genome shotgun (WGS) entry which is preliminary data.</text>
</comment>
<evidence type="ECO:0000313" key="3">
    <source>
        <dbReference type="Proteomes" id="UP000485058"/>
    </source>
</evidence>
<dbReference type="EMBL" id="BLLF01002285">
    <property type="protein sequence ID" value="GFH23490.1"/>
    <property type="molecule type" value="Genomic_DNA"/>
</dbReference>
<reference evidence="2 3" key="1">
    <citation type="submission" date="2020-02" db="EMBL/GenBank/DDBJ databases">
        <title>Draft genome sequence of Haematococcus lacustris strain NIES-144.</title>
        <authorList>
            <person name="Morimoto D."/>
            <person name="Nakagawa S."/>
            <person name="Yoshida T."/>
            <person name="Sawayama S."/>
        </authorList>
    </citation>
    <scope>NUCLEOTIDE SEQUENCE [LARGE SCALE GENOMIC DNA]</scope>
    <source>
        <strain evidence="2 3">NIES-144</strain>
    </source>
</reference>
<keyword evidence="3" id="KW-1185">Reference proteome</keyword>
<evidence type="ECO:0000256" key="1">
    <source>
        <dbReference type="SAM" id="MobiDB-lite"/>
    </source>
</evidence>
<organism evidence="2 3">
    <name type="scientific">Haematococcus lacustris</name>
    <name type="common">Green alga</name>
    <name type="synonym">Haematococcus pluvialis</name>
    <dbReference type="NCBI Taxonomy" id="44745"/>
    <lineage>
        <taxon>Eukaryota</taxon>
        <taxon>Viridiplantae</taxon>
        <taxon>Chlorophyta</taxon>
        <taxon>core chlorophytes</taxon>
        <taxon>Chlorophyceae</taxon>
        <taxon>CS clade</taxon>
        <taxon>Chlamydomonadales</taxon>
        <taxon>Haematococcaceae</taxon>
        <taxon>Haematococcus</taxon>
    </lineage>
</organism>
<evidence type="ECO:0000313" key="2">
    <source>
        <dbReference type="EMBL" id="GFH23490.1"/>
    </source>
</evidence>
<accession>A0A699ZQP4</accession>
<protein>
    <submittedName>
        <fullName evidence="2">Uncharacterized protein</fullName>
    </submittedName>
</protein>
<dbReference type="Proteomes" id="UP000485058">
    <property type="component" value="Unassembled WGS sequence"/>
</dbReference>
<feature type="compositionally biased region" description="Gly residues" evidence="1">
    <location>
        <begin position="8"/>
        <end position="21"/>
    </location>
</feature>
<feature type="compositionally biased region" description="Basic and acidic residues" evidence="1">
    <location>
        <begin position="30"/>
        <end position="53"/>
    </location>
</feature>
<proteinExistence type="predicted"/>
<name>A0A699ZQP4_HAELA</name>
<feature type="compositionally biased region" description="Basic and acidic residues" evidence="1">
    <location>
        <begin position="66"/>
        <end position="81"/>
    </location>
</feature>
<feature type="non-terminal residue" evidence="2">
    <location>
        <position position="105"/>
    </location>
</feature>
<gene>
    <name evidence="2" type="ORF">HaLaN_21107</name>
</gene>
<feature type="compositionally biased region" description="Acidic residues" evidence="1">
    <location>
        <begin position="54"/>
        <end position="65"/>
    </location>
</feature>
<dbReference type="AlphaFoldDB" id="A0A699ZQP4"/>